<protein>
    <submittedName>
        <fullName evidence="12">ABC transporter related protein</fullName>
    </submittedName>
</protein>
<keyword evidence="7 9" id="KW-1133">Transmembrane helix</keyword>
<keyword evidence="4 9" id="KW-0812">Transmembrane</keyword>
<dbReference type="GO" id="GO:0015421">
    <property type="term" value="F:ABC-type oligopeptide transporter activity"/>
    <property type="evidence" value="ECO:0007669"/>
    <property type="project" value="TreeGrafter"/>
</dbReference>
<dbReference type="FunFam" id="3.40.50.300:FF:000221">
    <property type="entry name" value="Multidrug ABC transporter ATP-binding protein"/>
    <property type="match status" value="1"/>
</dbReference>
<dbReference type="eggNOG" id="COG1132">
    <property type="taxonomic scope" value="Bacteria"/>
</dbReference>
<dbReference type="Gene3D" id="3.40.50.300">
    <property type="entry name" value="P-loop containing nucleotide triphosphate hydrolases"/>
    <property type="match status" value="1"/>
</dbReference>
<evidence type="ECO:0000256" key="2">
    <source>
        <dbReference type="ARBA" id="ARBA00022448"/>
    </source>
</evidence>
<keyword evidence="2" id="KW-0813">Transport</keyword>
<dbReference type="GO" id="GO:0016887">
    <property type="term" value="F:ATP hydrolysis activity"/>
    <property type="evidence" value="ECO:0007669"/>
    <property type="project" value="InterPro"/>
</dbReference>
<dbReference type="GO" id="GO:0005524">
    <property type="term" value="F:ATP binding"/>
    <property type="evidence" value="ECO:0007669"/>
    <property type="project" value="UniProtKB-KW"/>
</dbReference>
<dbReference type="Pfam" id="PF00664">
    <property type="entry name" value="ABC_membrane"/>
    <property type="match status" value="1"/>
</dbReference>
<dbReference type="PANTHER" id="PTHR43394:SF1">
    <property type="entry name" value="ATP-BINDING CASSETTE SUB-FAMILY B MEMBER 10, MITOCHONDRIAL"/>
    <property type="match status" value="1"/>
</dbReference>
<dbReference type="InterPro" id="IPR011527">
    <property type="entry name" value="ABC1_TM_dom"/>
</dbReference>
<dbReference type="GO" id="GO:0005886">
    <property type="term" value="C:plasma membrane"/>
    <property type="evidence" value="ECO:0007669"/>
    <property type="project" value="UniProtKB-SubCell"/>
</dbReference>
<evidence type="ECO:0000256" key="4">
    <source>
        <dbReference type="ARBA" id="ARBA00022692"/>
    </source>
</evidence>
<dbReference type="InterPro" id="IPR003439">
    <property type="entry name" value="ABC_transporter-like_ATP-bd"/>
</dbReference>
<reference evidence="13" key="1">
    <citation type="submission" date="2010-11" db="EMBL/GenBank/DDBJ databases">
        <title>The complete genome of Mahella australiensis DSM 15567.</title>
        <authorList>
            <consortium name="US DOE Joint Genome Institute (JGI-PGF)"/>
            <person name="Lucas S."/>
            <person name="Copeland A."/>
            <person name="Lapidus A."/>
            <person name="Bruce D."/>
            <person name="Goodwin L."/>
            <person name="Pitluck S."/>
            <person name="Kyrpides N."/>
            <person name="Mavromatis K."/>
            <person name="Pagani I."/>
            <person name="Ivanova N."/>
            <person name="Teshima H."/>
            <person name="Brettin T."/>
            <person name="Detter J.C."/>
            <person name="Han C."/>
            <person name="Tapia R."/>
            <person name="Land M."/>
            <person name="Hauser L."/>
            <person name="Markowitz V."/>
            <person name="Cheng J.-F."/>
            <person name="Hugenholtz P."/>
            <person name="Woyke T."/>
            <person name="Wu D."/>
            <person name="Spring S."/>
            <person name="Pukall R."/>
            <person name="Steenblock K."/>
            <person name="Schneider S."/>
            <person name="Klenk H.-P."/>
            <person name="Eisen J.A."/>
        </authorList>
    </citation>
    <scope>NUCLEOTIDE SEQUENCE [LARGE SCALE GENOMIC DNA]</scope>
    <source>
        <strain evidence="13">DSM 15567 / CIP 107919 / 50-1 BON</strain>
    </source>
</reference>
<evidence type="ECO:0000313" key="13">
    <source>
        <dbReference type="Proteomes" id="UP000008457"/>
    </source>
</evidence>
<keyword evidence="6" id="KW-0067">ATP-binding</keyword>
<dbReference type="RefSeq" id="WP_013780597.1">
    <property type="nucleotide sequence ID" value="NC_015520.1"/>
</dbReference>
<dbReference type="InterPro" id="IPR036640">
    <property type="entry name" value="ABC1_TM_sf"/>
</dbReference>
<evidence type="ECO:0000256" key="7">
    <source>
        <dbReference type="ARBA" id="ARBA00022989"/>
    </source>
</evidence>
<dbReference type="SMART" id="SM00382">
    <property type="entry name" value="AAA"/>
    <property type="match status" value="1"/>
</dbReference>
<dbReference type="FunFam" id="1.20.1560.10:FF:000040">
    <property type="entry name" value="Multidrug ABC transporter ATP-binding protein"/>
    <property type="match status" value="1"/>
</dbReference>
<name>F4A2C0_MAHA5</name>
<dbReference type="InterPro" id="IPR027417">
    <property type="entry name" value="P-loop_NTPase"/>
</dbReference>
<evidence type="ECO:0000313" key="12">
    <source>
        <dbReference type="EMBL" id="AEE96167.1"/>
    </source>
</evidence>
<dbReference type="Gene3D" id="1.20.1560.10">
    <property type="entry name" value="ABC transporter type 1, transmembrane domain"/>
    <property type="match status" value="1"/>
</dbReference>
<accession>F4A2C0</accession>
<feature type="transmembrane region" description="Helical" evidence="9">
    <location>
        <begin position="278"/>
        <end position="296"/>
    </location>
</feature>
<comment type="subcellular location">
    <subcellularLocation>
        <location evidence="1">Cell membrane</location>
        <topology evidence="1">Multi-pass membrane protein</topology>
    </subcellularLocation>
</comment>
<keyword evidence="5" id="KW-0547">Nucleotide-binding</keyword>
<organism evidence="12 13">
    <name type="scientific">Mahella australiensis (strain DSM 15567 / CIP 107919 / 50-1 BON)</name>
    <dbReference type="NCBI Taxonomy" id="697281"/>
    <lineage>
        <taxon>Bacteria</taxon>
        <taxon>Bacillati</taxon>
        <taxon>Bacillota</taxon>
        <taxon>Clostridia</taxon>
        <taxon>Thermoanaerobacterales</taxon>
        <taxon>Thermoanaerobacterales Family IV. Incertae Sedis</taxon>
        <taxon>Mahella</taxon>
    </lineage>
</organism>
<evidence type="ECO:0000256" key="3">
    <source>
        <dbReference type="ARBA" id="ARBA00022475"/>
    </source>
</evidence>
<dbReference type="KEGG" id="mas:Mahau_0969"/>
<sequence>MRKLLSYLKPYWKSTLLAPILMFIEVTCDLLQPTLLASIVDNGVAKGNLSYIIRTGGLMLCIALIGMVGGMGCTVASSISSQHFGADLRSAVFKKIQSFSFSNIDRFKTSSLITRLTNDITQLQMMVLMSLRMMIRAPLLFIGGIIMAISLNAKLSLILVVSIPLLILVLYRTMKKSTPLFSMMQQKLDRVNAVIRENLSGVRVIKAFVRAEHEKNRFATANDDLMQISLRAFGLIIIMMPIVMLIMNLSIVAVLWLGGINVTAGDMEVGQVMAYINYITQILFSLMMIGNMLLFITRASASIQRVNEVLDTPVDIRNNPDAEFTPISSGHVSFENVLFGYSENKEHLVLKGINFHVQSGQTIAILGATGAGKSTLVSLIPRFYDVTDGSIKVDNRDVRSVDLATLRSSIGIVPQDTILFSGSIKDNIRWGKKNATDEEIIEAAKIAQAHDFITSFPDGYETQLGQRGVNLSGGQKQRIAIARAIIKKPRILILDDSTSAVDMVTEQRIQQGLKQFIKECTTFIIAQRISSVMDADKILILSDGRIAAQGTHYELLKYSSIYQDIYNSQLGEGALIDA</sequence>
<gene>
    <name evidence="12" type="ordered locus">Mahau_0969</name>
</gene>
<dbReference type="InterPro" id="IPR017871">
    <property type="entry name" value="ABC_transporter-like_CS"/>
</dbReference>
<dbReference type="Pfam" id="PF00005">
    <property type="entry name" value="ABC_tran"/>
    <property type="match status" value="1"/>
</dbReference>
<feature type="domain" description="ABC transmembrane type-1" evidence="11">
    <location>
        <begin position="16"/>
        <end position="298"/>
    </location>
</feature>
<dbReference type="SUPFAM" id="SSF52540">
    <property type="entry name" value="P-loop containing nucleoside triphosphate hydrolases"/>
    <property type="match status" value="1"/>
</dbReference>
<feature type="transmembrane region" description="Helical" evidence="9">
    <location>
        <begin position="52"/>
        <end position="79"/>
    </location>
</feature>
<dbReference type="AlphaFoldDB" id="F4A2C0"/>
<dbReference type="HOGENOM" id="CLU_000604_84_3_9"/>
<evidence type="ECO:0000259" key="11">
    <source>
        <dbReference type="PROSITE" id="PS50929"/>
    </source>
</evidence>
<evidence type="ECO:0000259" key="10">
    <source>
        <dbReference type="PROSITE" id="PS50893"/>
    </source>
</evidence>
<keyword evidence="3" id="KW-1003">Cell membrane</keyword>
<feature type="transmembrane region" description="Helical" evidence="9">
    <location>
        <begin position="232"/>
        <end position="258"/>
    </location>
</feature>
<feature type="transmembrane region" description="Helical" evidence="9">
    <location>
        <begin position="133"/>
        <end position="151"/>
    </location>
</feature>
<dbReference type="STRING" id="697281.Mahau_0969"/>
<keyword evidence="13" id="KW-1185">Reference proteome</keyword>
<feature type="domain" description="ABC transporter" evidence="10">
    <location>
        <begin position="332"/>
        <end position="568"/>
    </location>
</feature>
<evidence type="ECO:0000256" key="5">
    <source>
        <dbReference type="ARBA" id="ARBA00022741"/>
    </source>
</evidence>
<proteinExistence type="predicted"/>
<dbReference type="PANTHER" id="PTHR43394">
    <property type="entry name" value="ATP-DEPENDENT PERMEASE MDL1, MITOCHONDRIAL"/>
    <property type="match status" value="1"/>
</dbReference>
<dbReference type="OrthoDB" id="9762517at2"/>
<evidence type="ECO:0000256" key="6">
    <source>
        <dbReference type="ARBA" id="ARBA00022840"/>
    </source>
</evidence>
<dbReference type="PROSITE" id="PS00211">
    <property type="entry name" value="ABC_TRANSPORTER_1"/>
    <property type="match status" value="1"/>
</dbReference>
<dbReference type="Proteomes" id="UP000008457">
    <property type="component" value="Chromosome"/>
</dbReference>
<dbReference type="PROSITE" id="PS50893">
    <property type="entry name" value="ABC_TRANSPORTER_2"/>
    <property type="match status" value="1"/>
</dbReference>
<evidence type="ECO:0000256" key="8">
    <source>
        <dbReference type="ARBA" id="ARBA00023136"/>
    </source>
</evidence>
<dbReference type="PROSITE" id="PS50929">
    <property type="entry name" value="ABC_TM1F"/>
    <property type="match status" value="1"/>
</dbReference>
<evidence type="ECO:0000256" key="9">
    <source>
        <dbReference type="SAM" id="Phobius"/>
    </source>
</evidence>
<dbReference type="SUPFAM" id="SSF90123">
    <property type="entry name" value="ABC transporter transmembrane region"/>
    <property type="match status" value="1"/>
</dbReference>
<evidence type="ECO:0000256" key="1">
    <source>
        <dbReference type="ARBA" id="ARBA00004651"/>
    </source>
</evidence>
<reference evidence="12 13" key="2">
    <citation type="journal article" date="2011" name="Stand. Genomic Sci.">
        <title>Complete genome sequence of Mahella australiensis type strain (50-1 BON).</title>
        <authorList>
            <person name="Sikorski J."/>
            <person name="Teshima H."/>
            <person name="Nolan M."/>
            <person name="Lucas S."/>
            <person name="Hammon N."/>
            <person name="Deshpande S."/>
            <person name="Cheng J.F."/>
            <person name="Pitluck S."/>
            <person name="Liolios K."/>
            <person name="Pagani I."/>
            <person name="Ivanova N."/>
            <person name="Huntemann M."/>
            <person name="Mavromatis K."/>
            <person name="Ovchinikova G."/>
            <person name="Pati A."/>
            <person name="Tapia R."/>
            <person name="Han C."/>
            <person name="Goodwin L."/>
            <person name="Chen A."/>
            <person name="Palaniappan K."/>
            <person name="Land M."/>
            <person name="Hauser L."/>
            <person name="Ngatchou-Djao O.D."/>
            <person name="Rohde M."/>
            <person name="Pukall R."/>
            <person name="Spring S."/>
            <person name="Abt B."/>
            <person name="Goker M."/>
            <person name="Detter J.C."/>
            <person name="Woyke T."/>
            <person name="Bristow J."/>
            <person name="Markowitz V."/>
            <person name="Hugenholtz P."/>
            <person name="Eisen J.A."/>
            <person name="Kyrpides N.C."/>
            <person name="Klenk H.P."/>
            <person name="Lapidus A."/>
        </authorList>
    </citation>
    <scope>NUCLEOTIDE SEQUENCE [LARGE SCALE GENOMIC DNA]</scope>
    <source>
        <strain evidence="13">DSM 15567 / CIP 107919 / 50-1 BON</strain>
    </source>
</reference>
<dbReference type="CDD" id="cd18548">
    <property type="entry name" value="ABC_6TM_Tm287_like"/>
    <property type="match status" value="1"/>
</dbReference>
<keyword evidence="8 9" id="KW-0472">Membrane</keyword>
<dbReference type="EMBL" id="CP002360">
    <property type="protein sequence ID" value="AEE96167.1"/>
    <property type="molecule type" value="Genomic_DNA"/>
</dbReference>
<dbReference type="InterPro" id="IPR039421">
    <property type="entry name" value="Type_1_exporter"/>
</dbReference>
<dbReference type="InterPro" id="IPR003593">
    <property type="entry name" value="AAA+_ATPase"/>
</dbReference>